<evidence type="ECO:0000256" key="6">
    <source>
        <dbReference type="ARBA" id="ARBA00035020"/>
    </source>
</evidence>
<evidence type="ECO:0000313" key="14">
    <source>
        <dbReference type="EMBL" id="TRY71939.1"/>
    </source>
</evidence>
<evidence type="ECO:0000256" key="2">
    <source>
        <dbReference type="ARBA" id="ARBA00022603"/>
    </source>
</evidence>
<dbReference type="Gene3D" id="1.10.8.480">
    <property type="match status" value="1"/>
</dbReference>
<keyword evidence="4 10" id="KW-0949">S-adenosyl-L-methionine</keyword>
<dbReference type="InterPro" id="IPR001737">
    <property type="entry name" value="KsgA/Erm"/>
</dbReference>
<dbReference type="InterPro" id="IPR011530">
    <property type="entry name" value="rRNA_adenine_dimethylase"/>
</dbReference>
<gene>
    <name evidence="14" type="ORF">TCAL_06508</name>
</gene>
<evidence type="ECO:0000256" key="11">
    <source>
        <dbReference type="RuleBase" id="RU362106"/>
    </source>
</evidence>
<dbReference type="InterPro" id="IPR020598">
    <property type="entry name" value="rRNA_Ade_methylase_Trfase_N"/>
</dbReference>
<dbReference type="InterPro" id="IPR029063">
    <property type="entry name" value="SAM-dependent_MTases_sf"/>
</dbReference>
<name>A0A553P2N2_TIGCA</name>
<evidence type="ECO:0000256" key="4">
    <source>
        <dbReference type="ARBA" id="ARBA00022691"/>
    </source>
</evidence>
<comment type="similarity">
    <text evidence="9 10 11">Belongs to the class I-like SAM-binding methyltransferase superfamily. rRNA adenine N(6)-methyltransferase family.</text>
</comment>
<feature type="binding site" evidence="10">
    <location>
        <position position="47"/>
    </location>
    <ligand>
        <name>S-adenosyl-L-methionine</name>
        <dbReference type="ChEBI" id="CHEBI:59789"/>
    </ligand>
</feature>
<feature type="binding site" evidence="10">
    <location>
        <position position="45"/>
    </location>
    <ligand>
        <name>S-adenosyl-L-methionine</name>
        <dbReference type="ChEBI" id="CHEBI:59789"/>
    </ligand>
</feature>
<dbReference type="CDD" id="cd02440">
    <property type="entry name" value="AdoMet_MTases"/>
    <property type="match status" value="1"/>
</dbReference>
<dbReference type="InterPro" id="IPR020596">
    <property type="entry name" value="rRNA_Ade_Mease_Trfase_CS"/>
</dbReference>
<feature type="binding site" evidence="10">
    <location>
        <position position="121"/>
    </location>
    <ligand>
        <name>S-adenosyl-L-methionine</name>
        <dbReference type="ChEBI" id="CHEBI:59789"/>
    </ligand>
</feature>
<dbReference type="GO" id="GO:0005730">
    <property type="term" value="C:nucleolus"/>
    <property type="evidence" value="ECO:0007669"/>
    <property type="project" value="TreeGrafter"/>
</dbReference>
<evidence type="ECO:0000259" key="13">
    <source>
        <dbReference type="SMART" id="SM00650"/>
    </source>
</evidence>
<feature type="domain" description="Ribosomal RNA adenine methylase transferase N-terminal" evidence="13">
    <location>
        <begin position="52"/>
        <end position="221"/>
    </location>
</feature>
<dbReference type="AlphaFoldDB" id="A0A553P2N2"/>
<feature type="compositionally biased region" description="Basic residues" evidence="12">
    <location>
        <begin position="1"/>
        <end position="12"/>
    </location>
</feature>
<evidence type="ECO:0000313" key="15">
    <source>
        <dbReference type="Proteomes" id="UP000318571"/>
    </source>
</evidence>
<keyword evidence="3 10" id="KW-0808">Transferase</keyword>
<comment type="subunit">
    <text evidence="6">Part of the small subunit (SSU) processome, composed of more than 70 proteins and the RNA chaperone small nucleolar RNA (snoRNA) U3.</text>
</comment>
<feature type="region of interest" description="Disordered" evidence="12">
    <location>
        <begin position="1"/>
        <end position="28"/>
    </location>
</feature>
<dbReference type="GO" id="GO:0003723">
    <property type="term" value="F:RNA binding"/>
    <property type="evidence" value="ECO:0007669"/>
    <property type="project" value="UniProtKB-UniRule"/>
</dbReference>
<sequence length="321" mass="35902">MPKVKSSRKSRRTSNSAHPAQGGREAAAGCGGQQGMVFNTGLGQHILKNPLVVQAIIDKAALRPTDVVLEIGPGTGNLSVRALEKCKKLIACEVDPRMVAELQKRVQGTNYQSKLQLMVGDVIKTDLPFFDACVANVPYQISSPLVFKLLLHRPFFRCAVLMFQREFAQRLVAQPGDKLYCRLSINTQLLARVDHVMKVGKGNFRPPPKVESSVVRLEPRNPPPPINFKEWDGLTRIAFVRKNKTLSAAFNQTTVLLMLEKNYRVHLTLADRPLPDNVDIKALIDEVLTEIDFKAKRARTMDIDDFMKLLHAFNAKGIHFV</sequence>
<comment type="caution">
    <text evidence="14">The sequence shown here is derived from an EMBL/GenBank/DDBJ whole genome shotgun (WGS) entry which is preliminary data.</text>
</comment>
<evidence type="ECO:0000256" key="7">
    <source>
        <dbReference type="ARBA" id="ARBA00046134"/>
    </source>
</evidence>
<dbReference type="EMBL" id="VCGU01000008">
    <property type="protein sequence ID" value="TRY71939.1"/>
    <property type="molecule type" value="Genomic_DNA"/>
</dbReference>
<dbReference type="PANTHER" id="PTHR11727">
    <property type="entry name" value="DIMETHYLADENOSINE TRANSFERASE"/>
    <property type="match status" value="1"/>
</dbReference>
<comment type="function">
    <text evidence="7">Specifically dimethylates two adjacent adenosines in the loop of a conserved hairpin near the 3'-end of 18S rRNA in the 40S particle. Involved in the pre-rRNA processing steps leading to small-subunit rRNA production independently of its RNA-modifying catalytic activity. Part of the small subunit (SSU) processome, first precursor of the small eukaryotic ribosomal subunit. During the assembly of the SSU processome in the nucleolus, many ribosome biogenesis factors, an RNA chaperone and ribosomal proteins associate with the nascent pre-rRNA and work in concert to generate RNA folding, modifications, rearrangements and cleavage as well as targeted degradation of pre-ribosomal RNA by the RNA exosome.</text>
</comment>
<evidence type="ECO:0000256" key="9">
    <source>
        <dbReference type="ARBA" id="ARBA00061109"/>
    </source>
</evidence>
<comment type="catalytic activity">
    <reaction evidence="8">
        <text>adenosine(1779)/adenosine(1780) in 18S rRNA + 4 S-adenosyl-L-methionine = N(6)-dimethyladenosine(1779)/N(6)-dimethyladenosine(1780) in 18S rRNA + 4 S-adenosyl-L-homocysteine + 4 H(+)</text>
        <dbReference type="Rhea" id="RHEA:42780"/>
        <dbReference type="Rhea" id="RHEA-COMP:10234"/>
        <dbReference type="Rhea" id="RHEA-COMP:10236"/>
        <dbReference type="ChEBI" id="CHEBI:15378"/>
        <dbReference type="ChEBI" id="CHEBI:57856"/>
        <dbReference type="ChEBI" id="CHEBI:59789"/>
        <dbReference type="ChEBI" id="CHEBI:74411"/>
        <dbReference type="ChEBI" id="CHEBI:74493"/>
        <dbReference type="EC" id="2.1.1.183"/>
    </reaction>
</comment>
<protein>
    <recommendedName>
        <fullName evidence="11">rRNA adenine N(6)-methyltransferase</fullName>
        <ecNumber evidence="11">2.1.1.-</ecNumber>
    </recommendedName>
</protein>
<feature type="binding site" evidence="10">
    <location>
        <position position="136"/>
    </location>
    <ligand>
        <name>S-adenosyl-L-methionine</name>
        <dbReference type="ChEBI" id="CHEBI:59789"/>
    </ligand>
</feature>
<evidence type="ECO:0000256" key="10">
    <source>
        <dbReference type="PROSITE-ProRule" id="PRU01026"/>
    </source>
</evidence>
<keyword evidence="5 10" id="KW-0694">RNA-binding</keyword>
<keyword evidence="15" id="KW-1185">Reference proteome</keyword>
<dbReference type="GO" id="GO:0052909">
    <property type="term" value="F:18S rRNA (adenine(1779)-N(6)/adenine(1780)-N(6))-dimethyltransferase activity"/>
    <property type="evidence" value="ECO:0007669"/>
    <property type="project" value="UniProtKB-EC"/>
</dbReference>
<evidence type="ECO:0000256" key="5">
    <source>
        <dbReference type="ARBA" id="ARBA00022884"/>
    </source>
</evidence>
<dbReference type="SUPFAM" id="SSF53335">
    <property type="entry name" value="S-adenosyl-L-methionine-dependent methyltransferases"/>
    <property type="match status" value="1"/>
</dbReference>
<keyword evidence="1 11" id="KW-0698">rRNA processing</keyword>
<dbReference type="STRING" id="6832.A0A553P2N2"/>
<dbReference type="PROSITE" id="PS51689">
    <property type="entry name" value="SAM_RNA_A_N6_MT"/>
    <property type="match status" value="1"/>
</dbReference>
<feature type="binding site" evidence="10">
    <location>
        <position position="72"/>
    </location>
    <ligand>
        <name>S-adenosyl-L-methionine</name>
        <dbReference type="ChEBI" id="CHEBI:59789"/>
    </ligand>
</feature>
<organism evidence="14 15">
    <name type="scientific">Tigriopus californicus</name>
    <name type="common">Marine copepod</name>
    <dbReference type="NCBI Taxonomy" id="6832"/>
    <lineage>
        <taxon>Eukaryota</taxon>
        <taxon>Metazoa</taxon>
        <taxon>Ecdysozoa</taxon>
        <taxon>Arthropoda</taxon>
        <taxon>Crustacea</taxon>
        <taxon>Multicrustacea</taxon>
        <taxon>Hexanauplia</taxon>
        <taxon>Copepoda</taxon>
        <taxon>Harpacticoida</taxon>
        <taxon>Harpacticidae</taxon>
        <taxon>Tigriopus</taxon>
    </lineage>
</organism>
<dbReference type="NCBIfam" id="TIGR00755">
    <property type="entry name" value="ksgA"/>
    <property type="match status" value="1"/>
</dbReference>
<dbReference type="PANTHER" id="PTHR11727:SF7">
    <property type="entry name" value="DIMETHYLADENOSINE TRANSFERASE-RELATED"/>
    <property type="match status" value="1"/>
</dbReference>
<evidence type="ECO:0000256" key="1">
    <source>
        <dbReference type="ARBA" id="ARBA00022552"/>
    </source>
</evidence>
<dbReference type="Pfam" id="PF00398">
    <property type="entry name" value="RrnaAD"/>
    <property type="match status" value="1"/>
</dbReference>
<dbReference type="SMART" id="SM00650">
    <property type="entry name" value="rADc"/>
    <property type="match status" value="1"/>
</dbReference>
<evidence type="ECO:0000256" key="8">
    <source>
        <dbReference type="ARBA" id="ARBA00049478"/>
    </source>
</evidence>
<dbReference type="FunFam" id="3.40.50.150:FF:000007">
    <property type="entry name" value="rRNA adenine N(6)-methyltransferase"/>
    <property type="match status" value="1"/>
</dbReference>
<keyword evidence="2 10" id="KW-0489">Methyltransferase</keyword>
<dbReference type="Proteomes" id="UP000318571">
    <property type="component" value="Chromosome 7"/>
</dbReference>
<dbReference type="FunFam" id="1.10.8.480:FF:000002">
    <property type="entry name" value="rRNA adenine N(6)-methyltransferase"/>
    <property type="match status" value="1"/>
</dbReference>
<feature type="binding site" evidence="10">
    <location>
        <position position="93"/>
    </location>
    <ligand>
        <name>S-adenosyl-L-methionine</name>
        <dbReference type="ChEBI" id="CHEBI:59789"/>
    </ligand>
</feature>
<feature type="non-terminal residue" evidence="14">
    <location>
        <position position="321"/>
    </location>
</feature>
<reference evidence="14 15" key="1">
    <citation type="journal article" date="2018" name="Nat. Ecol. Evol.">
        <title>Genomic signatures of mitonuclear coevolution across populations of Tigriopus californicus.</title>
        <authorList>
            <person name="Barreto F.S."/>
            <person name="Watson E.T."/>
            <person name="Lima T.G."/>
            <person name="Willett C.S."/>
            <person name="Edmands S."/>
            <person name="Li W."/>
            <person name="Burton R.S."/>
        </authorList>
    </citation>
    <scope>NUCLEOTIDE SEQUENCE [LARGE SCALE GENOMIC DNA]</scope>
    <source>
        <strain evidence="14 15">San Diego</strain>
    </source>
</reference>
<dbReference type="OrthoDB" id="74991at2759"/>
<proteinExistence type="inferred from homology"/>
<accession>A0A553P2N2</accession>
<dbReference type="PROSITE" id="PS01131">
    <property type="entry name" value="RRNA_A_DIMETH"/>
    <property type="match status" value="1"/>
</dbReference>
<evidence type="ECO:0000256" key="3">
    <source>
        <dbReference type="ARBA" id="ARBA00022679"/>
    </source>
</evidence>
<dbReference type="OMA" id="GMFQKEV"/>
<dbReference type="EC" id="2.1.1.-" evidence="11"/>
<evidence type="ECO:0000256" key="12">
    <source>
        <dbReference type="SAM" id="MobiDB-lite"/>
    </source>
</evidence>
<dbReference type="Gene3D" id="3.40.50.150">
    <property type="entry name" value="Vaccinia Virus protein VP39"/>
    <property type="match status" value="1"/>
</dbReference>